<comment type="caution">
    <text evidence="3">The sequence shown here is derived from an EMBL/GenBank/DDBJ whole genome shotgun (WGS) entry which is preliminary data.</text>
</comment>
<dbReference type="InterPro" id="IPR036366">
    <property type="entry name" value="PGBDSf"/>
</dbReference>
<dbReference type="Pfam" id="PF01471">
    <property type="entry name" value="PG_binding_1"/>
    <property type="match status" value="1"/>
</dbReference>
<organism evidence="3 4">
    <name type="scientific">Maritimibacter alkaliphilus HTCC2654</name>
    <dbReference type="NCBI Taxonomy" id="314271"/>
    <lineage>
        <taxon>Bacteria</taxon>
        <taxon>Pseudomonadati</taxon>
        <taxon>Pseudomonadota</taxon>
        <taxon>Alphaproteobacteria</taxon>
        <taxon>Rhodobacterales</taxon>
        <taxon>Roseobacteraceae</taxon>
        <taxon>Maritimibacter</taxon>
    </lineage>
</organism>
<accession>A3VD11</accession>
<dbReference type="SUPFAM" id="SSF47090">
    <property type="entry name" value="PGBD-like"/>
    <property type="match status" value="1"/>
</dbReference>
<evidence type="ECO:0000259" key="1">
    <source>
        <dbReference type="Pfam" id="PF01471"/>
    </source>
</evidence>
<dbReference type="FunFam" id="1.10.8.350:FF:000001">
    <property type="entry name" value="Lytic murein transglycosylase B"/>
    <property type="match status" value="1"/>
</dbReference>
<dbReference type="GO" id="GO:0009253">
    <property type="term" value="P:peptidoglycan catabolic process"/>
    <property type="evidence" value="ECO:0007669"/>
    <property type="project" value="TreeGrafter"/>
</dbReference>
<gene>
    <name evidence="3" type="ORF">RB2654_13234</name>
</gene>
<dbReference type="InterPro" id="IPR023346">
    <property type="entry name" value="Lysozyme-like_dom_sf"/>
</dbReference>
<dbReference type="Gene3D" id="1.10.101.10">
    <property type="entry name" value="PGBD-like superfamily/PGBD"/>
    <property type="match status" value="1"/>
</dbReference>
<dbReference type="Pfam" id="PF13406">
    <property type="entry name" value="SLT_2"/>
    <property type="match status" value="1"/>
</dbReference>
<dbReference type="CDD" id="cd13399">
    <property type="entry name" value="Slt35-like"/>
    <property type="match status" value="1"/>
</dbReference>
<name>A3VD11_9RHOB</name>
<dbReference type="Proteomes" id="UP000002931">
    <property type="component" value="Unassembled WGS sequence"/>
</dbReference>
<dbReference type="InterPro" id="IPR002477">
    <property type="entry name" value="Peptidoglycan-bd-like"/>
</dbReference>
<feature type="domain" description="Transglycosylase SLT" evidence="2">
    <location>
        <begin position="2"/>
        <end position="277"/>
    </location>
</feature>
<feature type="domain" description="Peptidoglycan binding-like" evidence="1">
    <location>
        <begin position="298"/>
        <end position="353"/>
    </location>
</feature>
<dbReference type="Gene3D" id="1.10.8.350">
    <property type="entry name" value="Bacterial muramidase"/>
    <property type="match status" value="1"/>
</dbReference>
<evidence type="ECO:0000313" key="4">
    <source>
        <dbReference type="Proteomes" id="UP000002931"/>
    </source>
</evidence>
<dbReference type="eggNOG" id="COG3409">
    <property type="taxonomic scope" value="Bacteria"/>
</dbReference>
<dbReference type="InterPro" id="IPR031304">
    <property type="entry name" value="SLT_2"/>
</dbReference>
<dbReference type="InterPro" id="IPR036365">
    <property type="entry name" value="PGBD-like_sf"/>
</dbReference>
<protein>
    <submittedName>
        <fullName evidence="3">Membrane bound lytic murein transglycosylase B</fullName>
    </submittedName>
</protein>
<dbReference type="eggNOG" id="COG2951">
    <property type="taxonomic scope" value="Bacteria"/>
</dbReference>
<dbReference type="PANTHER" id="PTHR30163">
    <property type="entry name" value="MEMBRANE-BOUND LYTIC MUREIN TRANSGLYCOSYLASE B"/>
    <property type="match status" value="1"/>
</dbReference>
<proteinExistence type="predicted"/>
<dbReference type="AlphaFoldDB" id="A3VD11"/>
<evidence type="ECO:0000259" key="2">
    <source>
        <dbReference type="Pfam" id="PF13406"/>
    </source>
</evidence>
<dbReference type="STRING" id="314271.RB2654_13234"/>
<reference evidence="3 4" key="1">
    <citation type="journal article" date="2010" name="J. Bacteriol.">
        <title>Genome sequences of Pelagibaca bermudensis HTCC2601T and Maritimibacter alkaliphilus HTCC2654T, the type strains of two marine Roseobacter genera.</title>
        <authorList>
            <person name="Thrash J.C."/>
            <person name="Cho J.C."/>
            <person name="Ferriera S."/>
            <person name="Johnson J."/>
            <person name="Vergin K.L."/>
            <person name="Giovannoni S.J."/>
        </authorList>
    </citation>
    <scope>NUCLEOTIDE SEQUENCE [LARGE SCALE GENOMIC DNA]</scope>
    <source>
        <strain evidence="3 4">HTCC2654</strain>
    </source>
</reference>
<dbReference type="EMBL" id="AAMT01000003">
    <property type="protein sequence ID" value="EAQ14038.1"/>
    <property type="molecule type" value="Genomic_DNA"/>
</dbReference>
<evidence type="ECO:0000313" key="3">
    <source>
        <dbReference type="EMBL" id="EAQ14038.1"/>
    </source>
</evidence>
<sequence length="360" mass="39441">MIQADVFDKAMGSAQFLPDVVERQMNQSEFVLPIWEYLDIAASEERVRNGRTALRKRRELFIEIERRFGVEPEVVAAIWGLESGYGVNRGSVPILSALATLAWRGSRQAFFEDELVAALRILQSGHTTPEKMVGSWAGAMGHGQFMPSSFLNFAVDFDGDGRKNIWSNDPTDAVASIANYLSKHGWRRGQPWGYEVSLPEGFDYALVGMDQAHGAPFWDDRGVRTVTGDRLPDYGVGSILLPAGARGVAVMLLRNAHALLRYNNAEAYVLGVGVLADRIGGHKGLVQPWPFDDRVLTRSEVREAQELLSGLGYSTQGVDGMRGPNTGRAVRAFQTDEGLVPDGYLSGTVLDLLREKGGAA</sequence>
<dbReference type="PANTHER" id="PTHR30163:SF8">
    <property type="entry name" value="LYTIC MUREIN TRANSGLYCOSYLASE"/>
    <property type="match status" value="1"/>
</dbReference>
<dbReference type="InterPro" id="IPR043426">
    <property type="entry name" value="MltB-like"/>
</dbReference>
<dbReference type="GO" id="GO:0008933">
    <property type="term" value="F:peptidoglycan lytic transglycosylase activity"/>
    <property type="evidence" value="ECO:0007669"/>
    <property type="project" value="TreeGrafter"/>
</dbReference>
<dbReference type="SUPFAM" id="SSF53955">
    <property type="entry name" value="Lysozyme-like"/>
    <property type="match status" value="1"/>
</dbReference>
<dbReference type="InterPro" id="IPR011970">
    <property type="entry name" value="MltB_2"/>
</dbReference>
<dbReference type="NCBIfam" id="TIGR02283">
    <property type="entry name" value="MltB_2"/>
    <property type="match status" value="1"/>
</dbReference>
<dbReference type="HOGENOM" id="CLU_035402_0_2_5"/>
<keyword evidence="4" id="KW-1185">Reference proteome</keyword>
<dbReference type="Gene3D" id="1.10.530.10">
    <property type="match status" value="1"/>
</dbReference>